<dbReference type="HOGENOM" id="CLU_028840_0_1_1"/>
<dbReference type="InParanoid" id="E3ML27"/>
<dbReference type="Proteomes" id="UP000008281">
    <property type="component" value="Unassembled WGS sequence"/>
</dbReference>
<feature type="domain" description="Sdz-33 F-box" evidence="1">
    <location>
        <begin position="213"/>
        <end position="268"/>
    </location>
</feature>
<sequence>MSTVFPLFSLPYLPLKEVFDHFEPQGILIISLCSERSKNYAISYRGPSKNIRIGLNSGANSFLRYYEDSTFFGLFDVTVISNLPKVKTLETVKIGNYPKVPVIMGTVRGLTCLKTYWEYRFIGLEEIINYARKIFNRDIYHMTLGKQQTENDHRLAVNLIMKIQNSIPSIYCDFPLTNHADLDMILENCNTQSLELFVWNTKDYSPAKQPNFNLDSVYIHHSYWIKPNHFMAMNCKYIALQESLLTNEDINTFLKHWMNGGCYPLKELIIRNEEPEDYEDVLDGWEFTAIDDEVKRDFVNDEEDLQSIYGGSDIKRPIDNVTATIINSPREFWMIVWPDYAGNSHRQTGSYPQL</sequence>
<dbReference type="PANTHER" id="PTHR21503:SF8">
    <property type="entry name" value="F-BOX ASSOCIATED DOMAIN-CONTAINING PROTEIN-RELATED"/>
    <property type="match status" value="1"/>
</dbReference>
<keyword evidence="3" id="KW-1185">Reference proteome</keyword>
<evidence type="ECO:0000313" key="3">
    <source>
        <dbReference type="Proteomes" id="UP000008281"/>
    </source>
</evidence>
<dbReference type="InterPro" id="IPR012885">
    <property type="entry name" value="F-box_Sdz-33"/>
</dbReference>
<gene>
    <name evidence="2" type="ORF">CRE_26651</name>
</gene>
<reference evidence="2" key="1">
    <citation type="submission" date="2007-07" db="EMBL/GenBank/DDBJ databases">
        <title>PCAP assembly of the Caenorhabditis remanei genome.</title>
        <authorList>
            <consortium name="The Caenorhabditis remanei Sequencing Consortium"/>
            <person name="Wilson R.K."/>
        </authorList>
    </citation>
    <scope>NUCLEOTIDE SEQUENCE [LARGE SCALE GENOMIC DNA]</scope>
    <source>
        <strain evidence="2">PB4641</strain>
    </source>
</reference>
<dbReference type="AlphaFoldDB" id="E3ML27"/>
<dbReference type="eggNOG" id="ENOG502TJPX">
    <property type="taxonomic scope" value="Eukaryota"/>
</dbReference>
<evidence type="ECO:0000313" key="2">
    <source>
        <dbReference type="EMBL" id="EFP04228.1"/>
    </source>
</evidence>
<protein>
    <recommendedName>
        <fullName evidence="1">Sdz-33 F-box domain-containing protein</fullName>
    </recommendedName>
</protein>
<evidence type="ECO:0000259" key="1">
    <source>
        <dbReference type="Pfam" id="PF07735"/>
    </source>
</evidence>
<organism evidence="3">
    <name type="scientific">Caenorhabditis remanei</name>
    <name type="common">Caenorhabditis vulgaris</name>
    <dbReference type="NCBI Taxonomy" id="31234"/>
    <lineage>
        <taxon>Eukaryota</taxon>
        <taxon>Metazoa</taxon>
        <taxon>Ecdysozoa</taxon>
        <taxon>Nematoda</taxon>
        <taxon>Chromadorea</taxon>
        <taxon>Rhabditida</taxon>
        <taxon>Rhabditina</taxon>
        <taxon>Rhabditomorpha</taxon>
        <taxon>Rhabditoidea</taxon>
        <taxon>Rhabditidae</taxon>
        <taxon>Peloderinae</taxon>
        <taxon>Caenorhabditis</taxon>
    </lineage>
</organism>
<name>E3ML27_CAERE</name>
<dbReference type="EMBL" id="DS268453">
    <property type="protein sequence ID" value="EFP04228.1"/>
    <property type="molecule type" value="Genomic_DNA"/>
</dbReference>
<proteinExistence type="predicted"/>
<dbReference type="Pfam" id="PF07735">
    <property type="entry name" value="FBA_2"/>
    <property type="match status" value="1"/>
</dbReference>
<dbReference type="PANTHER" id="PTHR21503">
    <property type="entry name" value="F-BOX-CONTAINING HYPOTHETICAL PROTEIN C.ELEGANS"/>
    <property type="match status" value="1"/>
</dbReference>
<accession>E3ML27</accession>